<feature type="region of interest" description="Disordered" evidence="1">
    <location>
        <begin position="1"/>
        <end position="20"/>
    </location>
</feature>
<evidence type="ECO:0000256" key="1">
    <source>
        <dbReference type="SAM" id="MobiDB-lite"/>
    </source>
</evidence>
<organism evidence="2 3">
    <name type="scientific">Candidatus Beckwithbacteria bacterium CG1_02_47_37</name>
    <dbReference type="NCBI Taxonomy" id="1805034"/>
    <lineage>
        <taxon>Bacteria</taxon>
        <taxon>Candidatus Beckwithiibacteriota</taxon>
    </lineage>
</organism>
<reference evidence="2 3" key="1">
    <citation type="journal article" date="2016" name="Environ. Microbiol.">
        <title>Genomic resolution of a cold subsurface aquifer community provides metabolic insights for novel microbes adapted to high CO concentrations.</title>
        <authorList>
            <person name="Probst A.J."/>
            <person name="Castelle C.J."/>
            <person name="Singh A."/>
            <person name="Brown C.T."/>
            <person name="Anantharaman K."/>
            <person name="Sharon I."/>
            <person name="Hug L.A."/>
            <person name="Burstein D."/>
            <person name="Emerson J.B."/>
            <person name="Thomas B.C."/>
            <person name="Banfield J.F."/>
        </authorList>
    </citation>
    <scope>NUCLEOTIDE SEQUENCE [LARGE SCALE GENOMIC DNA]</scope>
    <source>
        <strain evidence="2">CG1_02_47_37</strain>
    </source>
</reference>
<name>A0A1J4RQL9_9BACT</name>
<comment type="caution">
    <text evidence="2">The sequence shown here is derived from an EMBL/GenBank/DDBJ whole genome shotgun (WGS) entry which is preliminary data.</text>
</comment>
<evidence type="ECO:0000313" key="3">
    <source>
        <dbReference type="Proteomes" id="UP000183144"/>
    </source>
</evidence>
<dbReference type="Proteomes" id="UP000183144">
    <property type="component" value="Unassembled WGS sequence"/>
</dbReference>
<protein>
    <submittedName>
        <fullName evidence="2">Uncharacterized protein</fullName>
    </submittedName>
</protein>
<gene>
    <name evidence="2" type="ORF">AUJ59_01855</name>
</gene>
<evidence type="ECO:0000313" key="2">
    <source>
        <dbReference type="EMBL" id="OIN89336.1"/>
    </source>
</evidence>
<proteinExistence type="predicted"/>
<dbReference type="AlphaFoldDB" id="A0A1J4RQL9"/>
<accession>A0A1J4RQL9</accession>
<sequence length="186" mass="20307">MITTDEEKPGGALLEEEGEKAVPAAELPAGPVQVGTLTEISQALKTGNGVAEVLVGPRLLQNMIRQTVNNIVQARFTKFSPEVNLDIMIDNGVIITGTIKGKWGLIKANIPIELKLGKSFNLVSFNAESKLVDKNEVERELRSVLTQLNNTFRAELAKYDITAAGMENAEIRGEQTFAKFRGKTVR</sequence>
<dbReference type="STRING" id="1805034.AUJ59_01855"/>
<dbReference type="EMBL" id="MNUI01000034">
    <property type="protein sequence ID" value="OIN89336.1"/>
    <property type="molecule type" value="Genomic_DNA"/>
</dbReference>